<evidence type="ECO:0000313" key="2">
    <source>
        <dbReference type="EMBL" id="QWC16023.1"/>
    </source>
</evidence>
<keyword evidence="1" id="KW-0472">Membrane</keyword>
<feature type="transmembrane region" description="Helical" evidence="1">
    <location>
        <begin position="233"/>
        <end position="255"/>
    </location>
</feature>
<feature type="transmembrane region" description="Helical" evidence="1">
    <location>
        <begin position="267"/>
        <end position="288"/>
    </location>
</feature>
<sequence length="314" mass="30750">MTSTPVVDHQLAPAALAGVQAAVALGAVVVLPLGLRLLDAAGAVRVPRPRSPGWPLVGAAAALALLLPRGPAAVGAAVPFAVATVVLLLAAGCAWTAPRTHRRGVSDVAVTVALGVTTVGALALVADRAGASVLGFDGDILLLTVPHMLFAGFGACLAAGLAVRAEAGGGSRLARAGAAGVTLGVAAVLVGYLVSQEAELVGTVVLTGGIWCATTAAWRAARAAGRGGGSRAAGAWAATAVAGSGVAMLLALWWAVGGVVDVPHPDLSWMVATHGALNALAVVLGSLVSLRLRSAPRVGVAAPVPARRTGTGEW</sequence>
<evidence type="ECO:0000313" key="3">
    <source>
        <dbReference type="Proteomes" id="UP000679335"/>
    </source>
</evidence>
<feature type="transmembrane region" description="Helical" evidence="1">
    <location>
        <begin position="76"/>
        <end position="97"/>
    </location>
</feature>
<dbReference type="RefSeq" id="WP_208196596.1">
    <property type="nucleotide sequence ID" value="NZ_CP076023.1"/>
</dbReference>
<keyword evidence="1" id="KW-0812">Transmembrane</keyword>
<reference evidence="2 3" key="1">
    <citation type="submission" date="2021-05" db="EMBL/GenBank/DDBJ databases">
        <title>Novel species in genus Cellulomonas.</title>
        <authorList>
            <person name="Zhang G."/>
        </authorList>
    </citation>
    <scope>NUCLEOTIDE SEQUENCE [LARGE SCALE GENOMIC DNA]</scope>
    <source>
        <strain evidence="3">zg-ZUI157</strain>
    </source>
</reference>
<dbReference type="EMBL" id="CP076023">
    <property type="protein sequence ID" value="QWC16023.1"/>
    <property type="molecule type" value="Genomic_DNA"/>
</dbReference>
<feature type="transmembrane region" description="Helical" evidence="1">
    <location>
        <begin position="104"/>
        <end position="125"/>
    </location>
</feature>
<proteinExistence type="predicted"/>
<dbReference type="Proteomes" id="UP000679335">
    <property type="component" value="Chromosome"/>
</dbReference>
<gene>
    <name evidence="2" type="ORF">KKR89_17570</name>
</gene>
<feature type="transmembrane region" description="Helical" evidence="1">
    <location>
        <begin position="200"/>
        <end position="221"/>
    </location>
</feature>
<feature type="transmembrane region" description="Helical" evidence="1">
    <location>
        <begin position="12"/>
        <end position="33"/>
    </location>
</feature>
<protein>
    <submittedName>
        <fullName evidence="2">YndJ family protein</fullName>
    </submittedName>
</protein>
<dbReference type="Pfam" id="PF14158">
    <property type="entry name" value="YndJ"/>
    <property type="match status" value="1"/>
</dbReference>
<keyword evidence="3" id="KW-1185">Reference proteome</keyword>
<feature type="transmembrane region" description="Helical" evidence="1">
    <location>
        <begin position="140"/>
        <end position="161"/>
    </location>
</feature>
<feature type="transmembrane region" description="Helical" evidence="1">
    <location>
        <begin position="173"/>
        <end position="194"/>
    </location>
</feature>
<evidence type="ECO:0000256" key="1">
    <source>
        <dbReference type="SAM" id="Phobius"/>
    </source>
</evidence>
<organism evidence="2 3">
    <name type="scientific">Cellulomonas dongxiuzhuiae</name>
    <dbReference type="NCBI Taxonomy" id="2819979"/>
    <lineage>
        <taxon>Bacteria</taxon>
        <taxon>Bacillati</taxon>
        <taxon>Actinomycetota</taxon>
        <taxon>Actinomycetes</taxon>
        <taxon>Micrococcales</taxon>
        <taxon>Cellulomonadaceae</taxon>
        <taxon>Cellulomonas</taxon>
    </lineage>
</organism>
<accession>A0ABX8GJB0</accession>
<name>A0ABX8GJB0_9CELL</name>
<dbReference type="InterPro" id="IPR025450">
    <property type="entry name" value="YndJ-like"/>
</dbReference>
<keyword evidence="1" id="KW-1133">Transmembrane helix</keyword>